<reference evidence="4 5" key="1">
    <citation type="submission" date="2019-07" db="EMBL/GenBank/DDBJ databases">
        <title>Qingshengfaniella alkalisoli gen. nov., sp. nov., isolated from saline soil.</title>
        <authorList>
            <person name="Xu L."/>
            <person name="Huang X.-X."/>
            <person name="Sun J.-Q."/>
        </authorList>
    </citation>
    <scope>NUCLEOTIDE SEQUENCE [LARGE SCALE GENOMIC DNA]</scope>
    <source>
        <strain evidence="4 5">DSM 27279</strain>
    </source>
</reference>
<dbReference type="InterPro" id="IPR020904">
    <property type="entry name" value="Sc_DH/Rdtase_CS"/>
</dbReference>
<comment type="similarity">
    <text evidence="1 3">Belongs to the short-chain dehydrogenases/reductases (SDR) family.</text>
</comment>
<protein>
    <submittedName>
        <fullName evidence="4">SDR family NAD(P)-dependent oxidoreductase</fullName>
    </submittedName>
</protein>
<dbReference type="InterPro" id="IPR002347">
    <property type="entry name" value="SDR_fam"/>
</dbReference>
<dbReference type="InterPro" id="IPR036291">
    <property type="entry name" value="NAD(P)-bd_dom_sf"/>
</dbReference>
<dbReference type="PRINTS" id="PR00081">
    <property type="entry name" value="GDHRDH"/>
</dbReference>
<keyword evidence="5" id="KW-1185">Reference proteome</keyword>
<dbReference type="RefSeq" id="WP_143947276.1">
    <property type="nucleotide sequence ID" value="NZ_BAABMB010000001.1"/>
</dbReference>
<accession>A0A556AWJ7</accession>
<evidence type="ECO:0000313" key="4">
    <source>
        <dbReference type="EMBL" id="TSH97321.1"/>
    </source>
</evidence>
<dbReference type="PANTHER" id="PTHR42760:SF133">
    <property type="entry name" value="3-OXOACYL-[ACYL-CARRIER-PROTEIN] REDUCTASE"/>
    <property type="match status" value="1"/>
</dbReference>
<evidence type="ECO:0000256" key="2">
    <source>
        <dbReference type="ARBA" id="ARBA00023002"/>
    </source>
</evidence>
<evidence type="ECO:0000256" key="3">
    <source>
        <dbReference type="RuleBase" id="RU000363"/>
    </source>
</evidence>
<evidence type="ECO:0000313" key="5">
    <source>
        <dbReference type="Proteomes" id="UP000318405"/>
    </source>
</evidence>
<organism evidence="4 5">
    <name type="scientific">Verticiella sediminum</name>
    <dbReference type="NCBI Taxonomy" id="1247510"/>
    <lineage>
        <taxon>Bacteria</taxon>
        <taxon>Pseudomonadati</taxon>
        <taxon>Pseudomonadota</taxon>
        <taxon>Betaproteobacteria</taxon>
        <taxon>Burkholderiales</taxon>
        <taxon>Alcaligenaceae</taxon>
        <taxon>Verticiella</taxon>
    </lineage>
</organism>
<dbReference type="Gene3D" id="3.40.50.720">
    <property type="entry name" value="NAD(P)-binding Rossmann-like Domain"/>
    <property type="match status" value="1"/>
</dbReference>
<dbReference type="OrthoDB" id="9806974at2"/>
<dbReference type="AlphaFoldDB" id="A0A556AWJ7"/>
<dbReference type="FunFam" id="3.40.50.720:FF:000084">
    <property type="entry name" value="Short-chain dehydrogenase reductase"/>
    <property type="match status" value="1"/>
</dbReference>
<keyword evidence="2" id="KW-0560">Oxidoreductase</keyword>
<dbReference type="PROSITE" id="PS00061">
    <property type="entry name" value="ADH_SHORT"/>
    <property type="match status" value="1"/>
</dbReference>
<proteinExistence type="inferred from homology"/>
<evidence type="ECO:0000256" key="1">
    <source>
        <dbReference type="ARBA" id="ARBA00006484"/>
    </source>
</evidence>
<dbReference type="EMBL" id="VLTJ01000010">
    <property type="protein sequence ID" value="TSH97321.1"/>
    <property type="molecule type" value="Genomic_DNA"/>
</dbReference>
<dbReference type="PRINTS" id="PR00080">
    <property type="entry name" value="SDRFAMILY"/>
</dbReference>
<dbReference type="GO" id="GO:0016616">
    <property type="term" value="F:oxidoreductase activity, acting on the CH-OH group of donors, NAD or NADP as acceptor"/>
    <property type="evidence" value="ECO:0007669"/>
    <property type="project" value="TreeGrafter"/>
</dbReference>
<dbReference type="Proteomes" id="UP000318405">
    <property type="component" value="Unassembled WGS sequence"/>
</dbReference>
<sequence>MELNLQDKTAMVTGGGQGVGRRLCLDFAAEGVTVLVNDLFAERAQKVAEEIQALGGKAVPMVCDITDYDALEAAFAGALKAAGREHVDILVNNAGVTPERRAKGGIPPQFLDMPMDDWRKVVDLNVYAVMYCCRLVLPGMRVAGGGKIVSIMSEAGRAGEAGLAVYSGAKAAILGFSKAIAQEHGRDRINVNVIALGAVSHEGIANGALHPDATPENNERLKKMLRAYPIARGLERLCRPEDISGAVLYLASDRAAYVTGQSLGVSGGFVMI</sequence>
<dbReference type="Pfam" id="PF00106">
    <property type="entry name" value="adh_short"/>
    <property type="match status" value="1"/>
</dbReference>
<name>A0A556AWJ7_9BURK</name>
<dbReference type="PANTHER" id="PTHR42760">
    <property type="entry name" value="SHORT-CHAIN DEHYDROGENASES/REDUCTASES FAMILY MEMBER"/>
    <property type="match status" value="1"/>
</dbReference>
<gene>
    <name evidence="4" type="ORF">FOZ76_06215</name>
</gene>
<dbReference type="SUPFAM" id="SSF51735">
    <property type="entry name" value="NAD(P)-binding Rossmann-fold domains"/>
    <property type="match status" value="1"/>
</dbReference>
<comment type="caution">
    <text evidence="4">The sequence shown here is derived from an EMBL/GenBank/DDBJ whole genome shotgun (WGS) entry which is preliminary data.</text>
</comment>